<evidence type="ECO:0000259" key="1">
    <source>
        <dbReference type="Pfam" id="PF07791"/>
    </source>
</evidence>
<organism evidence="2 3">
    <name type="scientific">Stigmatella ashevillensis</name>
    <dbReference type="NCBI Taxonomy" id="2995309"/>
    <lineage>
        <taxon>Bacteria</taxon>
        <taxon>Pseudomonadati</taxon>
        <taxon>Myxococcota</taxon>
        <taxon>Myxococcia</taxon>
        <taxon>Myxococcales</taxon>
        <taxon>Cystobacterineae</taxon>
        <taxon>Archangiaceae</taxon>
        <taxon>Stigmatella</taxon>
    </lineage>
</organism>
<dbReference type="Pfam" id="PF07791">
    <property type="entry name" value="Imm11"/>
    <property type="match status" value="1"/>
</dbReference>
<keyword evidence="3" id="KW-1185">Reference proteome</keyword>
<protein>
    <recommendedName>
        <fullName evidence="1">Immunity MXAN-0049 protein domain-containing protein</fullName>
    </recommendedName>
</protein>
<feature type="domain" description="Immunity MXAN-0049 protein" evidence="1">
    <location>
        <begin position="86"/>
        <end position="187"/>
    </location>
</feature>
<reference evidence="2 3" key="1">
    <citation type="submission" date="2022-11" db="EMBL/GenBank/DDBJ databases">
        <title>Minimal conservation of predation-associated metabolite biosynthetic gene clusters underscores biosynthetic potential of Myxococcota including descriptions for ten novel species: Archangium lansinium sp. nov., Myxococcus landrumus sp. nov., Nannocystis bai.</title>
        <authorList>
            <person name="Ahearne A."/>
            <person name="Stevens C."/>
            <person name="Dowd S."/>
        </authorList>
    </citation>
    <scope>NUCLEOTIDE SEQUENCE [LARGE SCALE GENOMIC DNA]</scope>
    <source>
        <strain evidence="2 3">NCWAL01</strain>
    </source>
</reference>
<evidence type="ECO:0000313" key="3">
    <source>
        <dbReference type="Proteomes" id="UP001221838"/>
    </source>
</evidence>
<dbReference type="InterPro" id="IPR012433">
    <property type="entry name" value="Imm11"/>
</dbReference>
<accession>A0ABT5DE32</accession>
<dbReference type="Proteomes" id="UP001221838">
    <property type="component" value="Unassembled WGS sequence"/>
</dbReference>
<sequence length="187" mass="21104">MPMRFFDLYDNLYACSRWHLKNPTDAMGGRVDDWDFRMGSPARIEGHLKILTEQAGKPLDFSETNSRVPVVRSQVASVFAELAARDVQLIPVDVEGQPDQYLVLVATRLIRCIDEKASRIRLWTHEDGVPHKVGQYRDVRDMRIDKAKVGDAKVFRPEGWPGTLIVSGDIKAALEHLGATGTKFEEV</sequence>
<evidence type="ECO:0000313" key="2">
    <source>
        <dbReference type="EMBL" id="MDC0711940.1"/>
    </source>
</evidence>
<proteinExistence type="predicted"/>
<dbReference type="RefSeq" id="WP_272141958.1">
    <property type="nucleotide sequence ID" value="NZ_JAQNDM010000002.1"/>
</dbReference>
<name>A0ABT5DE32_9BACT</name>
<comment type="caution">
    <text evidence="2">The sequence shown here is derived from an EMBL/GenBank/DDBJ whole genome shotgun (WGS) entry which is preliminary data.</text>
</comment>
<gene>
    <name evidence="2" type="ORF">POL68_25960</name>
</gene>
<dbReference type="EMBL" id="JAQNDM010000002">
    <property type="protein sequence ID" value="MDC0711940.1"/>
    <property type="molecule type" value="Genomic_DNA"/>
</dbReference>